<feature type="region of interest" description="Disordered" evidence="9">
    <location>
        <begin position="353"/>
        <end position="399"/>
    </location>
</feature>
<evidence type="ECO:0000256" key="8">
    <source>
        <dbReference type="SAM" id="Coils"/>
    </source>
</evidence>
<comment type="caution">
    <text evidence="11">The sequence shown here is derived from an EMBL/GenBank/DDBJ whole genome shotgun (WGS) entry which is preliminary data.</text>
</comment>
<evidence type="ECO:0000256" key="2">
    <source>
        <dbReference type="ARBA" id="ARBA00006695"/>
    </source>
</evidence>
<feature type="compositionally biased region" description="Basic residues" evidence="9">
    <location>
        <begin position="165"/>
        <end position="185"/>
    </location>
</feature>
<feature type="coiled-coil region" evidence="8">
    <location>
        <begin position="16"/>
        <end position="58"/>
    </location>
</feature>
<dbReference type="GO" id="GO:0005684">
    <property type="term" value="C:U2-type spliceosomal complex"/>
    <property type="evidence" value="ECO:0007669"/>
    <property type="project" value="TreeGrafter"/>
</dbReference>
<proteinExistence type="inferred from homology"/>
<organism evidence="11 12">
    <name type="scientific">Pseudocohnilembus persalinus</name>
    <name type="common">Ciliate</name>
    <dbReference type="NCBI Taxonomy" id="266149"/>
    <lineage>
        <taxon>Eukaryota</taxon>
        <taxon>Sar</taxon>
        <taxon>Alveolata</taxon>
        <taxon>Ciliophora</taxon>
        <taxon>Intramacronucleata</taxon>
        <taxon>Oligohymenophorea</taxon>
        <taxon>Scuticociliatia</taxon>
        <taxon>Philasterida</taxon>
        <taxon>Pseudocohnilembidae</taxon>
        <taxon>Pseudocohnilembus</taxon>
    </lineage>
</organism>
<dbReference type="Proteomes" id="UP000054937">
    <property type="component" value="Unassembled WGS sequence"/>
</dbReference>
<dbReference type="OMA" id="DRVHKSH"/>
<dbReference type="Pfam" id="PF10197">
    <property type="entry name" value="Cir_N"/>
    <property type="match status" value="1"/>
</dbReference>
<evidence type="ECO:0000256" key="7">
    <source>
        <dbReference type="ARBA" id="ARBA00023242"/>
    </source>
</evidence>
<evidence type="ECO:0000256" key="3">
    <source>
        <dbReference type="ARBA" id="ARBA00022664"/>
    </source>
</evidence>
<comment type="subcellular location">
    <subcellularLocation>
        <location evidence="1">Nucleus</location>
    </subcellularLocation>
</comment>
<feature type="compositionally biased region" description="Basic and acidic residues" evidence="9">
    <location>
        <begin position="371"/>
        <end position="381"/>
    </location>
</feature>
<evidence type="ECO:0000256" key="6">
    <source>
        <dbReference type="ARBA" id="ARBA00023187"/>
    </source>
</evidence>
<keyword evidence="12" id="KW-1185">Reference proteome</keyword>
<comment type="similarity">
    <text evidence="2">Belongs to the CWC25 family.</text>
</comment>
<dbReference type="Pfam" id="PF12542">
    <property type="entry name" value="CWC25"/>
    <property type="match status" value="1"/>
</dbReference>
<keyword evidence="6" id="KW-0508">mRNA splicing</keyword>
<dbReference type="PANTHER" id="PTHR16196">
    <property type="entry name" value="CELL CYCLE CONTROL PROTEIN CWF25"/>
    <property type="match status" value="1"/>
</dbReference>
<evidence type="ECO:0000259" key="10">
    <source>
        <dbReference type="SMART" id="SM01083"/>
    </source>
</evidence>
<dbReference type="OrthoDB" id="21123at2759"/>
<protein>
    <recommendedName>
        <fullName evidence="10">CBF1-interacting co-repressor CIR N-terminal domain-containing protein</fullName>
    </recommendedName>
</protein>
<dbReference type="InterPro" id="IPR019339">
    <property type="entry name" value="CIR_N_dom"/>
</dbReference>
<dbReference type="EMBL" id="LDAU01000154">
    <property type="protein sequence ID" value="KRX02635.1"/>
    <property type="molecule type" value="Genomic_DNA"/>
</dbReference>
<feature type="compositionally biased region" description="Polar residues" evidence="9">
    <location>
        <begin position="246"/>
        <end position="259"/>
    </location>
</feature>
<sequence>MGLDYLNKKCWHTGSIKNIEKVWIREQKEAEKLKREKEREKKLQEERHQEQIKELQKKAGYISENNLARMDWMISNQSKQMQQQTAEEFLMGKEVDEKHEPQLQAIKKEEFTNQKCEDFVLKNEDPLYKIMQEEQKQKMELKNNPIQMQKLIKLQEERELKKKLKKLKKKQKKEKKEKKSKKKSSKREQNSHSRSRSRSESAENKSSKKKSKKSKKSKKNKRSSSSDSDSSSSNSDTLSQKSSSSNISGLSTASFKSSASQQYYENFMKQRLGQIVTKDESGNLQMDFGRMKKMFKPQKENRSLDSRPLTDEEKTELRKKMNEDAKKLTKDKLESLQKDYKDAHKDDDYLKEEKKHDFKRKMQHQLYNESGKNETLEDRIGRNRTRFQRNIDDDENTRI</sequence>
<dbReference type="InParanoid" id="A0A0V0QK92"/>
<reference evidence="11 12" key="1">
    <citation type="journal article" date="2015" name="Sci. Rep.">
        <title>Genome of the facultative scuticociliatosis pathogen Pseudocohnilembus persalinus provides insight into its virulence through horizontal gene transfer.</title>
        <authorList>
            <person name="Xiong J."/>
            <person name="Wang G."/>
            <person name="Cheng J."/>
            <person name="Tian M."/>
            <person name="Pan X."/>
            <person name="Warren A."/>
            <person name="Jiang C."/>
            <person name="Yuan D."/>
            <person name="Miao W."/>
        </authorList>
    </citation>
    <scope>NUCLEOTIDE SEQUENCE [LARGE SCALE GENOMIC DNA]</scope>
    <source>
        <strain evidence="11">36N120E</strain>
    </source>
</reference>
<gene>
    <name evidence="11" type="ORF">PPERSA_11975</name>
</gene>
<dbReference type="InterPro" id="IPR051376">
    <property type="entry name" value="CWC25_splicing_factor"/>
</dbReference>
<feature type="compositionally biased region" description="Basic and acidic residues" evidence="9">
    <location>
        <begin position="297"/>
        <end position="323"/>
    </location>
</feature>
<evidence type="ECO:0000256" key="9">
    <source>
        <dbReference type="SAM" id="MobiDB-lite"/>
    </source>
</evidence>
<feature type="compositionally biased region" description="Low complexity" evidence="9">
    <location>
        <begin position="223"/>
        <end position="245"/>
    </location>
</feature>
<keyword evidence="5 8" id="KW-0175">Coiled coil</keyword>
<feature type="domain" description="CBF1-interacting co-repressor CIR N-terminal" evidence="10">
    <location>
        <begin position="10"/>
        <end position="46"/>
    </location>
</feature>
<evidence type="ECO:0000256" key="5">
    <source>
        <dbReference type="ARBA" id="ARBA00023054"/>
    </source>
</evidence>
<evidence type="ECO:0000256" key="4">
    <source>
        <dbReference type="ARBA" id="ARBA00022728"/>
    </source>
</evidence>
<feature type="compositionally biased region" description="Basic and acidic residues" evidence="9">
    <location>
        <begin position="186"/>
        <end position="206"/>
    </location>
</feature>
<dbReference type="PANTHER" id="PTHR16196:SF0">
    <property type="entry name" value="PRE-MRNA-SPLICING FACTOR CWC25 HOMOLOG"/>
    <property type="match status" value="1"/>
</dbReference>
<feature type="region of interest" description="Disordered" evidence="9">
    <location>
        <begin position="165"/>
        <end position="259"/>
    </location>
</feature>
<keyword evidence="7" id="KW-0539">Nucleus</keyword>
<name>A0A0V0QK92_PSEPJ</name>
<dbReference type="GO" id="GO:0000398">
    <property type="term" value="P:mRNA splicing, via spliceosome"/>
    <property type="evidence" value="ECO:0007669"/>
    <property type="project" value="TreeGrafter"/>
</dbReference>
<dbReference type="InterPro" id="IPR022209">
    <property type="entry name" value="CWC25"/>
</dbReference>
<evidence type="ECO:0000313" key="11">
    <source>
        <dbReference type="EMBL" id="KRX02635.1"/>
    </source>
</evidence>
<keyword evidence="4" id="KW-0747">Spliceosome</keyword>
<feature type="compositionally biased region" description="Basic residues" evidence="9">
    <location>
        <begin position="207"/>
        <end position="222"/>
    </location>
</feature>
<evidence type="ECO:0000256" key="1">
    <source>
        <dbReference type="ARBA" id="ARBA00004123"/>
    </source>
</evidence>
<accession>A0A0V0QK92</accession>
<evidence type="ECO:0000313" key="12">
    <source>
        <dbReference type="Proteomes" id="UP000054937"/>
    </source>
</evidence>
<dbReference type="SMART" id="SM01083">
    <property type="entry name" value="Cir_N"/>
    <property type="match status" value="1"/>
</dbReference>
<keyword evidence="3" id="KW-0507">mRNA processing</keyword>
<feature type="region of interest" description="Disordered" evidence="9">
    <location>
        <begin position="294"/>
        <end position="323"/>
    </location>
</feature>
<dbReference type="AlphaFoldDB" id="A0A0V0QK92"/>